<reference evidence="2 3" key="1">
    <citation type="submission" date="2019-03" db="EMBL/GenBank/DDBJ databases">
        <title>Genomic Encyclopedia of Type Strains, Phase IV (KMG-IV): sequencing the most valuable type-strain genomes for metagenomic binning, comparative biology and taxonomic classification.</title>
        <authorList>
            <person name="Goeker M."/>
        </authorList>
    </citation>
    <scope>NUCLEOTIDE SEQUENCE [LARGE SCALE GENOMIC DNA]</scope>
    <source>
        <strain evidence="2 3">DSM 19345</strain>
    </source>
</reference>
<evidence type="ECO:0000313" key="3">
    <source>
        <dbReference type="Proteomes" id="UP000295678"/>
    </source>
</evidence>
<feature type="transmembrane region" description="Helical" evidence="1">
    <location>
        <begin position="14"/>
        <end position="39"/>
    </location>
</feature>
<sequence>MTARRRRRRREEGFLLLETLVAVVLMSLLMMVLPGGIVVSRRMVEKSLSTVSAGLVAEAVLAGELAPETLQFGTRSGIVDGYEWMAQVRPRAGLVPSRRDEGERQAQRQADWTPYDVTVEVRAPDGTTIAVDTLRIGSARQ</sequence>
<dbReference type="EMBL" id="SMAK01000011">
    <property type="protein sequence ID" value="TCT06501.1"/>
    <property type="molecule type" value="Genomic_DNA"/>
</dbReference>
<name>A0A4R3M0C0_9HYPH</name>
<dbReference type="Proteomes" id="UP000295678">
    <property type="component" value="Unassembled WGS sequence"/>
</dbReference>
<accession>A0A4R3M0C0</accession>
<keyword evidence="1" id="KW-0812">Transmembrane</keyword>
<keyword evidence="1" id="KW-1133">Transmembrane helix</keyword>
<evidence type="ECO:0000313" key="2">
    <source>
        <dbReference type="EMBL" id="TCT06501.1"/>
    </source>
</evidence>
<keyword evidence="1" id="KW-0472">Membrane</keyword>
<organism evidence="2 3">
    <name type="scientific">Tepidamorphus gemmatus</name>
    <dbReference type="NCBI Taxonomy" id="747076"/>
    <lineage>
        <taxon>Bacteria</taxon>
        <taxon>Pseudomonadati</taxon>
        <taxon>Pseudomonadota</taxon>
        <taxon>Alphaproteobacteria</taxon>
        <taxon>Hyphomicrobiales</taxon>
        <taxon>Tepidamorphaceae</taxon>
        <taxon>Tepidamorphus</taxon>
    </lineage>
</organism>
<dbReference type="AlphaFoldDB" id="A0A4R3M0C0"/>
<gene>
    <name evidence="2" type="ORF">EDC22_11184</name>
</gene>
<protein>
    <submittedName>
        <fullName evidence="2">Pilin/secretion family protein with methylation motif</fullName>
    </submittedName>
</protein>
<keyword evidence="3" id="KW-1185">Reference proteome</keyword>
<comment type="caution">
    <text evidence="2">The sequence shown here is derived from an EMBL/GenBank/DDBJ whole genome shotgun (WGS) entry which is preliminary data.</text>
</comment>
<dbReference type="RefSeq" id="WP_132807569.1">
    <property type="nucleotide sequence ID" value="NZ_SMAK01000011.1"/>
</dbReference>
<evidence type="ECO:0000256" key="1">
    <source>
        <dbReference type="SAM" id="Phobius"/>
    </source>
</evidence>
<proteinExistence type="predicted"/>